<name>A0A8J2LIK1_9HEXA</name>
<dbReference type="Proteomes" id="UP000708208">
    <property type="component" value="Unassembled WGS sequence"/>
</dbReference>
<dbReference type="InterPro" id="IPR051986">
    <property type="entry name" value="Innate_Immune_Apopt_Reg"/>
</dbReference>
<dbReference type="OrthoDB" id="6437153at2759"/>
<organism evidence="2 3">
    <name type="scientific">Allacma fusca</name>
    <dbReference type="NCBI Taxonomy" id="39272"/>
    <lineage>
        <taxon>Eukaryota</taxon>
        <taxon>Metazoa</taxon>
        <taxon>Ecdysozoa</taxon>
        <taxon>Arthropoda</taxon>
        <taxon>Hexapoda</taxon>
        <taxon>Collembola</taxon>
        <taxon>Symphypleona</taxon>
        <taxon>Sminthuridae</taxon>
        <taxon>Allacma</taxon>
    </lineage>
</organism>
<protein>
    <submittedName>
        <fullName evidence="2">Uncharacterized protein</fullName>
    </submittedName>
</protein>
<evidence type="ECO:0000313" key="2">
    <source>
        <dbReference type="EMBL" id="CAG7822905.1"/>
    </source>
</evidence>
<dbReference type="PANTHER" id="PTHR16295">
    <property type="entry name" value="TRAF-TYPE ZINC FINGER PROTEIN-RELATED"/>
    <property type="match status" value="1"/>
</dbReference>
<gene>
    <name evidence="2" type="ORF">AFUS01_LOCUS33147</name>
</gene>
<dbReference type="EMBL" id="CAJVCH010527790">
    <property type="protein sequence ID" value="CAG7822905.1"/>
    <property type="molecule type" value="Genomic_DNA"/>
</dbReference>
<dbReference type="GO" id="GO:0005739">
    <property type="term" value="C:mitochondrion"/>
    <property type="evidence" value="ECO:0007669"/>
    <property type="project" value="TreeGrafter"/>
</dbReference>
<evidence type="ECO:0000313" key="3">
    <source>
        <dbReference type="Proteomes" id="UP000708208"/>
    </source>
</evidence>
<keyword evidence="3" id="KW-1185">Reference proteome</keyword>
<dbReference type="PANTHER" id="PTHR16295:SF10">
    <property type="entry name" value="EXPRESSED PROTEIN"/>
    <property type="match status" value="1"/>
</dbReference>
<feature type="region of interest" description="Disordered" evidence="1">
    <location>
        <begin position="23"/>
        <end position="49"/>
    </location>
</feature>
<sequence>MTTTAVREDEFLFEIESTISSKSDSESSLDSAFEPDKGSLKNAKGFGRKNNVSGNQPTLMVCNTCSRTFRHDFMSEHFQEFHPQVNCSFCDQAVDRFELRKHQERYCPERASICPHCYVQLPNSLLTDHLATCLPKYRNVRKPKVLPNKELSFKGTVFEDHARIANSYINLARGHSVDKPLSQMIVKAEMKMNDDEALAKYMNELVDAFCSSTSGTSLKKEGADTKSKNLPRQIVTPLKVAIGKNDDLRKSKSEKVKLLSGAIACFSTPNLNPLKPPKPPAKARCIRKIHQSISNGFRDDCNRRKFIRSWLKHLYVSKAELREDKIKEEEMVEDAVIDEAIQLELQKEMLDRIPRNKWPYFVEEIKLRRRKWKDLGFGLEERKVFEEFTDCSELDTSFLPNRKLLGSPSNITKRKESFSGGFYKTCEFCAQLFHEDELHEHSIACKAQKERAAQRKYQAKRKTTSNATLKPNGKSFFELPRPIPQQNVSSLALSIAAHDKKYRSGENNYSFLVKTGRV</sequence>
<comment type="caution">
    <text evidence="2">The sequence shown here is derived from an EMBL/GenBank/DDBJ whole genome shotgun (WGS) entry which is preliminary data.</text>
</comment>
<accession>A0A8J2LIK1</accession>
<evidence type="ECO:0000256" key="1">
    <source>
        <dbReference type="SAM" id="MobiDB-lite"/>
    </source>
</evidence>
<dbReference type="AlphaFoldDB" id="A0A8J2LIK1"/>
<reference evidence="2" key="1">
    <citation type="submission" date="2021-06" db="EMBL/GenBank/DDBJ databases">
        <authorList>
            <person name="Hodson N. C."/>
            <person name="Mongue J. A."/>
            <person name="Jaron S. K."/>
        </authorList>
    </citation>
    <scope>NUCLEOTIDE SEQUENCE</scope>
</reference>
<proteinExistence type="predicted"/>